<dbReference type="EMBL" id="CP008726">
    <property type="protein sequence ID" value="AIO67324.1"/>
    <property type="molecule type" value="Genomic_DNA"/>
</dbReference>
<keyword evidence="1" id="KW-0732">Signal</keyword>
<feature type="chain" id="PRO_5042519845" evidence="1">
    <location>
        <begin position="20"/>
        <end position="132"/>
    </location>
</feature>
<organism evidence="2 3">
    <name type="scientific">Burkholderia oklahomensis</name>
    <dbReference type="NCBI Taxonomy" id="342113"/>
    <lineage>
        <taxon>Bacteria</taxon>
        <taxon>Pseudomonadati</taxon>
        <taxon>Pseudomonadota</taxon>
        <taxon>Betaproteobacteria</taxon>
        <taxon>Burkholderiales</taxon>
        <taxon>Burkholderiaceae</taxon>
        <taxon>Burkholderia</taxon>
        <taxon>pseudomallei group</taxon>
    </lineage>
</organism>
<evidence type="ECO:0000256" key="1">
    <source>
        <dbReference type="SAM" id="SignalP"/>
    </source>
</evidence>
<protein>
    <submittedName>
        <fullName evidence="2">Uncharacterized protein</fullName>
    </submittedName>
</protein>
<accession>A0AAI8FNP7</accession>
<dbReference type="KEGG" id="bok:DM82_3286"/>
<name>A0AAI8FNP7_9BURK</name>
<dbReference type="Proteomes" id="UP000029424">
    <property type="component" value="Chromosome 1"/>
</dbReference>
<dbReference type="AlphaFoldDB" id="A0AAI8FNP7"/>
<reference evidence="2 3" key="1">
    <citation type="submission" date="2014-06" db="EMBL/GenBank/DDBJ databases">
        <authorList>
            <person name="Bishop-Lilly K.A."/>
            <person name="Broomall S.M."/>
            <person name="Chain P.S."/>
            <person name="Chertkov O."/>
            <person name="Coyne S.R."/>
            <person name="Daligault H.E."/>
            <person name="Davenport K.W."/>
            <person name="Erkkila T."/>
            <person name="Frey K.G."/>
            <person name="Gibbons H.S."/>
            <person name="Gu W."/>
            <person name="Jaissle J."/>
            <person name="Johnson S.L."/>
            <person name="Koroleva G.I."/>
            <person name="Ladner J.T."/>
            <person name="Lo C.-C."/>
            <person name="Minogue T.D."/>
            <person name="Munk C."/>
            <person name="Palacios G.F."/>
            <person name="Redden C.L."/>
            <person name="Rosenzweig C.N."/>
            <person name="Scholz M.B."/>
            <person name="Teshima H."/>
            <person name="Xu Y."/>
        </authorList>
    </citation>
    <scope>NUCLEOTIDE SEQUENCE [LARGE SCALE GENOMIC DNA]</scope>
    <source>
        <strain evidence="2 3">EO147</strain>
    </source>
</reference>
<evidence type="ECO:0000313" key="3">
    <source>
        <dbReference type="Proteomes" id="UP000029424"/>
    </source>
</evidence>
<evidence type="ECO:0000313" key="2">
    <source>
        <dbReference type="EMBL" id="AIO67324.1"/>
    </source>
</evidence>
<sequence length="132" mass="13967">MAKPTVFLFAVAAALALNACAPSIPARDARFTPVSTAASAVRVRAASPVTIKLSTGFERTIAEGATWRRVGATPQGDAYRPLGAAFAIEGSQVHEAYLVVREGALVEFSRPGESRFSPLTPSRPVTIENMHD</sequence>
<dbReference type="RefSeq" id="WP_010100702.1">
    <property type="nucleotide sequence ID" value="NZ_CP008726.1"/>
</dbReference>
<feature type="signal peptide" evidence="1">
    <location>
        <begin position="1"/>
        <end position="19"/>
    </location>
</feature>
<keyword evidence="3" id="KW-1185">Reference proteome</keyword>
<gene>
    <name evidence="2" type="ORF">DM82_3286</name>
</gene>
<proteinExistence type="predicted"/>